<evidence type="ECO:0000256" key="1">
    <source>
        <dbReference type="ARBA" id="ARBA00008069"/>
    </source>
</evidence>
<feature type="compositionally biased region" description="Polar residues" evidence="8">
    <location>
        <begin position="161"/>
        <end position="171"/>
    </location>
</feature>
<sequence>MQAGLQSAARSGSLRGLAFRAARSKHTVAAAAKTSVIREIHEQITKKQRSATEVTQSYLDAISKADGTVNSFITVDGEQALAQARAIDARIASSGVEGLGPLAGVPLAIKDNICTAGTRTTAGSQILRDYVPNFDATAVAKLRSGGAVLVGKTNMDEFGMGSSTENSSYKPTRNPWDPERVPGGSSGGSAAAVAARECAAALGSDTGGSIRQPAHFCGIVGLKPTYGRVSRYGLISYASSLDCIGPMAHTVEDAALLLNAIAGADSHDATSSAHPAPDFTAGLLPASALASRPLAGKRIGLVAETLGEGVAGPINDTVRAAARHLEALGATVEEVHLPTFGLGLPAYYVLALSEASSNLSRYDGVRYGARAPGAADMGSLYTVSRGEGLGGEVKRRILMGAYALSAGYYDAYYKRAQQVRTLIQREMEGALGSFDALLTPTAPSPAYRLGEKSADPLAMYKGDLMTVNVNLAGLPAVVLPAGFMAAPEGGPGAPQLPIGIQLVGRPFAEGPLLALAHAFEQTHALPDLSPVARG</sequence>
<dbReference type="PROSITE" id="PS00571">
    <property type="entry name" value="AMIDASES"/>
    <property type="match status" value="1"/>
</dbReference>
<name>A0A835YEF9_9CHLO</name>
<feature type="active site" description="Acyl-ester intermediate" evidence="7">
    <location>
        <position position="209"/>
    </location>
</feature>
<dbReference type="GO" id="GO:0005524">
    <property type="term" value="F:ATP binding"/>
    <property type="evidence" value="ECO:0007669"/>
    <property type="project" value="UniProtKB-KW"/>
</dbReference>
<evidence type="ECO:0000313" key="11">
    <source>
        <dbReference type="Proteomes" id="UP000612055"/>
    </source>
</evidence>
<dbReference type="InterPro" id="IPR020556">
    <property type="entry name" value="Amidase_CS"/>
</dbReference>
<dbReference type="InterPro" id="IPR000120">
    <property type="entry name" value="Amidase"/>
</dbReference>
<comment type="miscellaneous">
    <text evidence="7">This protein may be expected to contain an N-terminal transit peptide but none has been predicted.</text>
</comment>
<dbReference type="GO" id="GO:0030956">
    <property type="term" value="C:glutamyl-tRNA(Gln) amidotransferase complex"/>
    <property type="evidence" value="ECO:0007669"/>
    <property type="project" value="UniProtKB-UniRule"/>
</dbReference>
<keyword evidence="4 7" id="KW-0067">ATP-binding</keyword>
<reference evidence="10" key="1">
    <citation type="journal article" date="2020" name="bioRxiv">
        <title>Comparative genomics of Chlamydomonas.</title>
        <authorList>
            <person name="Craig R.J."/>
            <person name="Hasan A.R."/>
            <person name="Ness R.W."/>
            <person name="Keightley P.D."/>
        </authorList>
    </citation>
    <scope>NUCLEOTIDE SEQUENCE</scope>
    <source>
        <strain evidence="10">CCAP 11/70</strain>
    </source>
</reference>
<protein>
    <recommendedName>
        <fullName evidence="7">Glutamyl-tRNA(Gln) amidotransferase subunit A, chloroplastic/mitochondrial</fullName>
        <shortName evidence="7">Glu-AdT subunit A</shortName>
        <ecNumber evidence="7">6.3.5.7</ecNumber>
    </recommendedName>
</protein>
<dbReference type="PANTHER" id="PTHR11895:SF7">
    <property type="entry name" value="GLUTAMYL-TRNA(GLN) AMIDOTRANSFERASE SUBUNIT A, MITOCHONDRIAL"/>
    <property type="match status" value="1"/>
</dbReference>
<keyword evidence="7" id="KW-0934">Plastid</keyword>
<feature type="active site" description="Charge relay system" evidence="7">
    <location>
        <position position="185"/>
    </location>
</feature>
<feature type="region of interest" description="Disordered" evidence="8">
    <location>
        <begin position="161"/>
        <end position="188"/>
    </location>
</feature>
<dbReference type="Pfam" id="PF01425">
    <property type="entry name" value="Amidase"/>
    <property type="match status" value="1"/>
</dbReference>
<dbReference type="AlphaFoldDB" id="A0A835YEF9"/>
<dbReference type="GO" id="GO:0070681">
    <property type="term" value="P:glutaminyl-tRNAGln biosynthesis via transamidation"/>
    <property type="evidence" value="ECO:0007669"/>
    <property type="project" value="UniProtKB-UniRule"/>
</dbReference>
<evidence type="ECO:0000259" key="9">
    <source>
        <dbReference type="Pfam" id="PF01425"/>
    </source>
</evidence>
<comment type="similarity">
    <text evidence="1 7">Belongs to the amidase family. GatA subfamily.</text>
</comment>
<accession>A0A835YEF9</accession>
<dbReference type="HAMAP" id="MF_00120">
    <property type="entry name" value="GatA"/>
    <property type="match status" value="1"/>
</dbReference>
<dbReference type="InterPro" id="IPR023631">
    <property type="entry name" value="Amidase_dom"/>
</dbReference>
<feature type="active site" description="Charge relay system" evidence="7">
    <location>
        <position position="110"/>
    </location>
</feature>
<evidence type="ECO:0000256" key="3">
    <source>
        <dbReference type="ARBA" id="ARBA00022741"/>
    </source>
</evidence>
<keyword evidence="7" id="KW-0150">Chloroplast</keyword>
<dbReference type="GO" id="GO:0050567">
    <property type="term" value="F:glutaminyl-tRNA synthase (glutamine-hydrolyzing) activity"/>
    <property type="evidence" value="ECO:0007669"/>
    <property type="project" value="UniProtKB-UniRule"/>
</dbReference>
<proteinExistence type="inferred from homology"/>
<dbReference type="GO" id="GO:0005739">
    <property type="term" value="C:mitochondrion"/>
    <property type="evidence" value="ECO:0007669"/>
    <property type="project" value="UniProtKB-SubCell"/>
</dbReference>
<keyword evidence="7" id="KW-0496">Mitochondrion</keyword>
<dbReference type="GO" id="GO:0032543">
    <property type="term" value="P:mitochondrial translation"/>
    <property type="evidence" value="ECO:0007669"/>
    <property type="project" value="UniProtKB-UniRule"/>
</dbReference>
<dbReference type="Proteomes" id="UP000612055">
    <property type="component" value="Unassembled WGS sequence"/>
</dbReference>
<comment type="subcellular location">
    <subcellularLocation>
        <location evidence="7">Mitochondrion</location>
    </subcellularLocation>
    <subcellularLocation>
        <location evidence="7">Plastid</location>
        <location evidence="7">Chloroplast stroma</location>
    </subcellularLocation>
</comment>
<dbReference type="SUPFAM" id="SSF75304">
    <property type="entry name" value="Amidase signature (AS) enzymes"/>
    <property type="match status" value="1"/>
</dbReference>
<dbReference type="EMBL" id="JAEHOE010000002">
    <property type="protein sequence ID" value="KAG2501198.1"/>
    <property type="molecule type" value="Genomic_DNA"/>
</dbReference>
<dbReference type="OrthoDB" id="421993at2759"/>
<feature type="domain" description="Amidase" evidence="9">
    <location>
        <begin position="53"/>
        <end position="513"/>
    </location>
</feature>
<dbReference type="NCBIfam" id="TIGR00132">
    <property type="entry name" value="gatA"/>
    <property type="match status" value="1"/>
</dbReference>
<dbReference type="Gene3D" id="3.90.1300.10">
    <property type="entry name" value="Amidase signature (AS) domain"/>
    <property type="match status" value="1"/>
</dbReference>
<evidence type="ECO:0000256" key="4">
    <source>
        <dbReference type="ARBA" id="ARBA00022840"/>
    </source>
</evidence>
<evidence type="ECO:0000256" key="5">
    <source>
        <dbReference type="ARBA" id="ARBA00022917"/>
    </source>
</evidence>
<comment type="subunit">
    <text evidence="7">Subunit of the heterotrimeric GatCAB amidotransferase (AdT) complex, composed of A, B and C subunits.</text>
</comment>
<comment type="function">
    <text evidence="7">Allows the formation of correctly charged Gln-tRNA(Gln) through the transamidation of misacylated Glu-tRNA(Gln) in chloroplasts and mitochondria. The reaction takes place in the presence of glutamine and ATP through an activated gamma-phospho-Glu-tRNA(Gln).</text>
</comment>
<organism evidence="10 11">
    <name type="scientific">Edaphochlamys debaryana</name>
    <dbReference type="NCBI Taxonomy" id="47281"/>
    <lineage>
        <taxon>Eukaryota</taxon>
        <taxon>Viridiplantae</taxon>
        <taxon>Chlorophyta</taxon>
        <taxon>core chlorophytes</taxon>
        <taxon>Chlorophyceae</taxon>
        <taxon>CS clade</taxon>
        <taxon>Chlamydomonadales</taxon>
        <taxon>Chlamydomonadales incertae sedis</taxon>
        <taxon>Edaphochlamys</taxon>
    </lineage>
</organism>
<evidence type="ECO:0000313" key="10">
    <source>
        <dbReference type="EMBL" id="KAG2501198.1"/>
    </source>
</evidence>
<dbReference type="PANTHER" id="PTHR11895">
    <property type="entry name" value="TRANSAMIDASE"/>
    <property type="match status" value="1"/>
</dbReference>
<keyword evidence="11" id="KW-1185">Reference proteome</keyword>
<comment type="catalytic activity">
    <reaction evidence="6 7">
        <text>L-glutamyl-tRNA(Gln) + L-glutamine + ATP + H2O = L-glutaminyl-tRNA(Gln) + L-glutamate + ADP + phosphate + H(+)</text>
        <dbReference type="Rhea" id="RHEA:17521"/>
        <dbReference type="Rhea" id="RHEA-COMP:9681"/>
        <dbReference type="Rhea" id="RHEA-COMP:9684"/>
        <dbReference type="ChEBI" id="CHEBI:15377"/>
        <dbReference type="ChEBI" id="CHEBI:15378"/>
        <dbReference type="ChEBI" id="CHEBI:29985"/>
        <dbReference type="ChEBI" id="CHEBI:30616"/>
        <dbReference type="ChEBI" id="CHEBI:43474"/>
        <dbReference type="ChEBI" id="CHEBI:58359"/>
        <dbReference type="ChEBI" id="CHEBI:78520"/>
        <dbReference type="ChEBI" id="CHEBI:78521"/>
        <dbReference type="ChEBI" id="CHEBI:456216"/>
        <dbReference type="EC" id="6.3.5.7"/>
    </reaction>
</comment>
<evidence type="ECO:0000256" key="8">
    <source>
        <dbReference type="SAM" id="MobiDB-lite"/>
    </source>
</evidence>
<comment type="caution">
    <text evidence="10">The sequence shown here is derived from an EMBL/GenBank/DDBJ whole genome shotgun (WGS) entry which is preliminary data.</text>
</comment>
<dbReference type="InterPro" id="IPR004412">
    <property type="entry name" value="GatA"/>
</dbReference>
<dbReference type="GO" id="GO:0009570">
    <property type="term" value="C:chloroplast stroma"/>
    <property type="evidence" value="ECO:0007669"/>
    <property type="project" value="UniProtKB-SubCell"/>
</dbReference>
<dbReference type="EC" id="6.3.5.7" evidence="7"/>
<dbReference type="InterPro" id="IPR036928">
    <property type="entry name" value="AS_sf"/>
</dbReference>
<keyword evidence="2 7" id="KW-0436">Ligase</keyword>
<evidence type="ECO:0000256" key="2">
    <source>
        <dbReference type="ARBA" id="ARBA00022598"/>
    </source>
</evidence>
<keyword evidence="5 7" id="KW-0648">Protein biosynthesis</keyword>
<gene>
    <name evidence="7" type="primary">GATA</name>
    <name evidence="10" type="ORF">HYH03_001012</name>
</gene>
<evidence type="ECO:0000256" key="7">
    <source>
        <dbReference type="HAMAP-Rule" id="MF_03150"/>
    </source>
</evidence>
<keyword evidence="3 7" id="KW-0547">Nucleotide-binding</keyword>
<evidence type="ECO:0000256" key="6">
    <source>
        <dbReference type="ARBA" id="ARBA00047407"/>
    </source>
</evidence>